<dbReference type="Proteomes" id="UP001157114">
    <property type="component" value="Unassembled WGS sequence"/>
</dbReference>
<comment type="similarity">
    <text evidence="1">Belongs to the flavin monoamine oxidase family.</text>
</comment>
<dbReference type="Gene3D" id="3.50.50.60">
    <property type="entry name" value="FAD/NAD(P)-binding domain"/>
    <property type="match status" value="2"/>
</dbReference>
<dbReference type="PANTHER" id="PTHR43563:SF1">
    <property type="entry name" value="AMINE OXIDASE [FLAVIN-CONTAINING] B"/>
    <property type="match status" value="1"/>
</dbReference>
<dbReference type="Pfam" id="PF01593">
    <property type="entry name" value="Amino_oxidase"/>
    <property type="match status" value="1"/>
</dbReference>
<comment type="caution">
    <text evidence="3">The sequence shown here is derived from an EMBL/GenBank/DDBJ whole genome shotgun (WGS) entry which is preliminary data.</text>
</comment>
<sequence>MNSQVIIIGAGLSGLRAASVLSDHGIACQVLEARDRIGGRILSKEVEGKPEFGRYDLGPTWFWPRYEPKMTALAEDLKLDTFAQADHGRIVMERSLHEPLQYYELSEGAMDTSLRIAGGVHTLIASIKNTLPEGIVRLNSRVTAITQKDDKTVNIEVNGGKERITAKAVIFALPPRLIARHIAFEPGLPQELRNQLMNKPTWMAAQAKAVVIYDRPFWREQGLSGFASSWVGPLQEIHDASPVPGHGTGGALFGFFGINANKRLELGEERLKELIREQLVRLFGPQAKDNVAILYKDWSTDPDTAVLEDADPISDYPDYGPPDGDVHSWDKTIYFAGTETSRVQGGHLEGALQSADRAAMKVIEQLK</sequence>
<dbReference type="EMBL" id="BSSQ01000005">
    <property type="protein sequence ID" value="GLX66897.1"/>
    <property type="molecule type" value="Genomic_DNA"/>
</dbReference>
<proteinExistence type="inferred from homology"/>
<evidence type="ECO:0000259" key="2">
    <source>
        <dbReference type="Pfam" id="PF01593"/>
    </source>
</evidence>
<accession>A0ABQ6G8F5</accession>
<name>A0ABQ6G8F5_9BACL</name>
<protein>
    <recommendedName>
        <fullName evidence="2">Amine oxidase domain-containing protein</fullName>
    </recommendedName>
</protein>
<dbReference type="InterPro" id="IPR036188">
    <property type="entry name" value="FAD/NAD-bd_sf"/>
</dbReference>
<dbReference type="PANTHER" id="PTHR43563">
    <property type="entry name" value="AMINE OXIDASE"/>
    <property type="match status" value="1"/>
</dbReference>
<organism evidence="3 4">
    <name type="scientific">Paenibacillus glycanilyticus</name>
    <dbReference type="NCBI Taxonomy" id="126569"/>
    <lineage>
        <taxon>Bacteria</taxon>
        <taxon>Bacillati</taxon>
        <taxon>Bacillota</taxon>
        <taxon>Bacilli</taxon>
        <taxon>Bacillales</taxon>
        <taxon>Paenibacillaceae</taxon>
        <taxon>Paenibacillus</taxon>
    </lineage>
</organism>
<feature type="domain" description="Amine oxidase" evidence="2">
    <location>
        <begin position="113"/>
        <end position="363"/>
    </location>
</feature>
<evidence type="ECO:0000313" key="3">
    <source>
        <dbReference type="EMBL" id="GLX66897.1"/>
    </source>
</evidence>
<dbReference type="SUPFAM" id="SSF54373">
    <property type="entry name" value="FAD-linked reductases, C-terminal domain"/>
    <property type="match status" value="1"/>
</dbReference>
<dbReference type="Pfam" id="PF13450">
    <property type="entry name" value="NAD_binding_8"/>
    <property type="match status" value="1"/>
</dbReference>
<reference evidence="3 4" key="1">
    <citation type="submission" date="2023-03" db="EMBL/GenBank/DDBJ databases">
        <title>Draft genome sequence of the bacteria which degrade cell wall of Tricholomamatutake.</title>
        <authorList>
            <person name="Konishi Y."/>
            <person name="Fukuta Y."/>
            <person name="Shirasaka N."/>
        </authorList>
    </citation>
    <scope>NUCLEOTIDE SEQUENCE [LARGE SCALE GENOMIC DNA]</scope>
    <source>
        <strain evidence="4">mu1</strain>
    </source>
</reference>
<dbReference type="InterPro" id="IPR050703">
    <property type="entry name" value="Flavin_MAO"/>
</dbReference>
<evidence type="ECO:0000256" key="1">
    <source>
        <dbReference type="ARBA" id="ARBA00005995"/>
    </source>
</evidence>
<keyword evidence="4" id="KW-1185">Reference proteome</keyword>
<gene>
    <name evidence="3" type="ORF">MU1_12410</name>
</gene>
<evidence type="ECO:0000313" key="4">
    <source>
        <dbReference type="Proteomes" id="UP001157114"/>
    </source>
</evidence>
<dbReference type="SUPFAM" id="SSF51905">
    <property type="entry name" value="FAD/NAD(P)-binding domain"/>
    <property type="match status" value="1"/>
</dbReference>
<dbReference type="RefSeq" id="WP_284237616.1">
    <property type="nucleotide sequence ID" value="NZ_BSSQ01000005.1"/>
</dbReference>
<dbReference type="InterPro" id="IPR002937">
    <property type="entry name" value="Amino_oxidase"/>
</dbReference>